<gene>
    <name evidence="2" type="ORF">HZF10_10945</name>
</gene>
<dbReference type="Proteomes" id="UP000535020">
    <property type="component" value="Unassembled WGS sequence"/>
</dbReference>
<keyword evidence="1" id="KW-0472">Membrane</keyword>
<sequence>MFKKLIYLPKNFAKKIFYLLLRPMKFVPKTTLAIQSKALLSLALTMVSGISLAAPNEPPPPSPGPVPPGTPIDNGVILLVICAVVFGFYKIHQIKNKKAQM</sequence>
<keyword evidence="1" id="KW-0812">Transmembrane</keyword>
<keyword evidence="1" id="KW-1133">Transmembrane helix</keyword>
<proteinExistence type="predicted"/>
<evidence type="ECO:0000313" key="2">
    <source>
        <dbReference type="EMBL" id="NYA71440.1"/>
    </source>
</evidence>
<evidence type="ECO:0000256" key="1">
    <source>
        <dbReference type="SAM" id="Phobius"/>
    </source>
</evidence>
<feature type="transmembrane region" description="Helical" evidence="1">
    <location>
        <begin position="72"/>
        <end position="91"/>
    </location>
</feature>
<reference evidence="2 3" key="1">
    <citation type="submission" date="2020-07" db="EMBL/GenBank/DDBJ databases">
        <authorList>
            <person name="Sun Q."/>
        </authorList>
    </citation>
    <scope>NUCLEOTIDE SEQUENCE [LARGE SCALE GENOMIC DNA]</scope>
    <source>
        <strain evidence="2 3">MAH-1</strain>
    </source>
</reference>
<dbReference type="EMBL" id="JACBJI010000004">
    <property type="protein sequence ID" value="NYA71440.1"/>
    <property type="molecule type" value="Genomic_DNA"/>
</dbReference>
<protein>
    <submittedName>
        <fullName evidence="2">Uncharacterized protein</fullName>
    </submittedName>
</protein>
<dbReference type="AlphaFoldDB" id="A0A7Y8Y309"/>
<comment type="caution">
    <text evidence="2">The sequence shown here is derived from an EMBL/GenBank/DDBJ whole genome shotgun (WGS) entry which is preliminary data.</text>
</comment>
<dbReference type="RefSeq" id="WP_176006245.1">
    <property type="nucleotide sequence ID" value="NZ_JABWMI010000011.1"/>
</dbReference>
<keyword evidence="3" id="KW-1185">Reference proteome</keyword>
<organism evidence="2 3">
    <name type="scientific">Flavobacterium agri</name>
    <dbReference type="NCBI Taxonomy" id="2743471"/>
    <lineage>
        <taxon>Bacteria</taxon>
        <taxon>Pseudomonadati</taxon>
        <taxon>Bacteroidota</taxon>
        <taxon>Flavobacteriia</taxon>
        <taxon>Flavobacteriales</taxon>
        <taxon>Flavobacteriaceae</taxon>
        <taxon>Flavobacterium</taxon>
    </lineage>
</organism>
<name>A0A7Y8Y309_9FLAO</name>
<evidence type="ECO:0000313" key="3">
    <source>
        <dbReference type="Proteomes" id="UP000535020"/>
    </source>
</evidence>
<accession>A0A7Y8Y309</accession>